<sequence>MASWIGSRRPPSSCTARVTTLPTRRSWRQSAPRHHAGWRRRQHARRRDPRRRHGRRSMRRSKAGWAVLGVNGRRWNACRRRSPMSRLIVDRARGIAMAAMLCLVALEAWGEEAPAQQRQCLDASSQPHGSYDLPRLLDMAQCLNPETREAWERTRQAELAVDLVRSSYAPQVSLEALGGFQRTPLPIPTTLLARGYFTADTREFIPSVGVKWLLFDFGRRAGLEATARANHAAAEVAYNGVQQRLVFSVTRAYYDYQSSRDQLRAADEAVTAAQTIQDATDAQRRHGRATVVAEAQAERQTALSRLNQVKANGAVRTAYAALIAAIGLSADTQLSIGGTQGQAMPSLPDEAVDHYVQKALAGRPDVRAAEARVKAAEGEVQSAHAAYRPVVSFSGRYYQNIGALSTDGSPYYSINKPGGAVFLNVELPLFDGGARSAQLSMAHSRVQAAQDQLDQVRDKVAQEVVKAYNDLRTSLEAYAEAQAFSHAARVAYEAALDAYQHGVGTYTDLANDEAVMAQSESALTSANADAQIAWMALALAAGDIRVTP</sequence>
<dbReference type="Gene3D" id="1.20.1600.10">
    <property type="entry name" value="Outer membrane efflux proteins (OEP)"/>
    <property type="match status" value="1"/>
</dbReference>
<feature type="coiled-coil region" evidence="2">
    <location>
        <begin position="439"/>
        <end position="466"/>
    </location>
</feature>
<reference evidence="4 5" key="1">
    <citation type="submission" date="2019-02" db="EMBL/GenBank/DDBJ databases">
        <title>Dyella amyloliquefaciens sp. nov., isolated from forest soil.</title>
        <authorList>
            <person name="Gao Z.-H."/>
            <person name="Qiu L.-H."/>
        </authorList>
    </citation>
    <scope>NUCLEOTIDE SEQUENCE [LARGE SCALE GENOMIC DNA]</scope>
    <source>
        <strain evidence="4 5">KACC 12747</strain>
    </source>
</reference>
<keyword evidence="5" id="KW-1185">Reference proteome</keyword>
<protein>
    <submittedName>
        <fullName evidence="4">TolC family protein</fullName>
    </submittedName>
</protein>
<dbReference type="SUPFAM" id="SSF56954">
    <property type="entry name" value="Outer membrane efflux proteins (OEP)"/>
    <property type="match status" value="1"/>
</dbReference>
<gene>
    <name evidence="4" type="ORF">EZM97_14205</name>
</gene>
<dbReference type="Pfam" id="PF02321">
    <property type="entry name" value="OEP"/>
    <property type="match status" value="2"/>
</dbReference>
<organism evidence="4 5">
    <name type="scientific">Dyella soli</name>
    <dbReference type="NCBI Taxonomy" id="522319"/>
    <lineage>
        <taxon>Bacteria</taxon>
        <taxon>Pseudomonadati</taxon>
        <taxon>Pseudomonadota</taxon>
        <taxon>Gammaproteobacteria</taxon>
        <taxon>Lysobacterales</taxon>
        <taxon>Rhodanobacteraceae</taxon>
        <taxon>Dyella</taxon>
    </lineage>
</organism>
<dbReference type="EMBL" id="SJTG01000002">
    <property type="protein sequence ID" value="TCI10079.1"/>
    <property type="molecule type" value="Genomic_DNA"/>
</dbReference>
<dbReference type="GO" id="GO:0015562">
    <property type="term" value="F:efflux transmembrane transporter activity"/>
    <property type="evidence" value="ECO:0007669"/>
    <property type="project" value="InterPro"/>
</dbReference>
<proteinExistence type="inferred from homology"/>
<dbReference type="PANTHER" id="PTHR30203:SF29">
    <property type="entry name" value="PROTEIN CYAE"/>
    <property type="match status" value="1"/>
</dbReference>
<evidence type="ECO:0000256" key="1">
    <source>
        <dbReference type="ARBA" id="ARBA00007613"/>
    </source>
</evidence>
<comment type="caution">
    <text evidence="4">The sequence shown here is derived from an EMBL/GenBank/DDBJ whole genome shotgun (WGS) entry which is preliminary data.</text>
</comment>
<feature type="region of interest" description="Disordered" evidence="3">
    <location>
        <begin position="1"/>
        <end position="63"/>
    </location>
</feature>
<evidence type="ECO:0000313" key="5">
    <source>
        <dbReference type="Proteomes" id="UP000291822"/>
    </source>
</evidence>
<comment type="similarity">
    <text evidence="1">Belongs to the outer membrane factor (OMF) (TC 1.B.17) family.</text>
</comment>
<accession>A0A4R0YMG8</accession>
<feature type="compositionally biased region" description="Polar residues" evidence="3">
    <location>
        <begin position="10"/>
        <end position="23"/>
    </location>
</feature>
<evidence type="ECO:0000313" key="4">
    <source>
        <dbReference type="EMBL" id="TCI10079.1"/>
    </source>
</evidence>
<dbReference type="PANTHER" id="PTHR30203">
    <property type="entry name" value="OUTER MEMBRANE CATION EFFLUX PROTEIN"/>
    <property type="match status" value="1"/>
</dbReference>
<dbReference type="Proteomes" id="UP000291822">
    <property type="component" value="Unassembled WGS sequence"/>
</dbReference>
<dbReference type="AlphaFoldDB" id="A0A4R0YMG8"/>
<evidence type="ECO:0000256" key="3">
    <source>
        <dbReference type="SAM" id="MobiDB-lite"/>
    </source>
</evidence>
<dbReference type="InterPro" id="IPR010131">
    <property type="entry name" value="MdtP/NodT-like"/>
</dbReference>
<dbReference type="InterPro" id="IPR003423">
    <property type="entry name" value="OMP_efflux"/>
</dbReference>
<evidence type="ECO:0000256" key="2">
    <source>
        <dbReference type="SAM" id="Coils"/>
    </source>
</evidence>
<name>A0A4R0YMG8_9GAMM</name>
<feature type="compositionally biased region" description="Basic residues" evidence="3">
    <location>
        <begin position="25"/>
        <end position="62"/>
    </location>
</feature>
<keyword evidence="2" id="KW-0175">Coiled coil</keyword>